<evidence type="ECO:0000259" key="1">
    <source>
        <dbReference type="PROSITE" id="PS51208"/>
    </source>
</evidence>
<dbReference type="Gene3D" id="2.40.128.130">
    <property type="entry name" value="Autotransporter beta-domain"/>
    <property type="match status" value="1"/>
</dbReference>
<dbReference type="Pfam" id="PF03797">
    <property type="entry name" value="Autotransporter"/>
    <property type="match status" value="1"/>
</dbReference>
<dbReference type="SMART" id="SM00869">
    <property type="entry name" value="Autotransporter"/>
    <property type="match status" value="1"/>
</dbReference>
<dbReference type="InterPro" id="IPR036709">
    <property type="entry name" value="Autotransporte_beta_dom_sf"/>
</dbReference>
<dbReference type="AlphaFoldDB" id="A0A2V4SXK9"/>
<comment type="caution">
    <text evidence="2">The sequence shown here is derived from an EMBL/GenBank/DDBJ whole genome shotgun (WGS) entry which is preliminary data.</text>
</comment>
<feature type="domain" description="Autotransporter" evidence="1">
    <location>
        <begin position="140"/>
        <end position="414"/>
    </location>
</feature>
<protein>
    <submittedName>
        <fullName evidence="2">Autotransporter-like protein</fullName>
    </submittedName>
</protein>
<evidence type="ECO:0000313" key="3">
    <source>
        <dbReference type="Proteomes" id="UP000247772"/>
    </source>
</evidence>
<organism evidence="2 3">
    <name type="scientific">Paraburkholderia silvatlantica</name>
    <dbReference type="NCBI Taxonomy" id="321895"/>
    <lineage>
        <taxon>Bacteria</taxon>
        <taxon>Pseudomonadati</taxon>
        <taxon>Pseudomonadota</taxon>
        <taxon>Betaproteobacteria</taxon>
        <taxon>Burkholderiales</taxon>
        <taxon>Burkholderiaceae</taxon>
        <taxon>Paraburkholderia</taxon>
    </lineage>
</organism>
<dbReference type="EMBL" id="QJSQ01000049">
    <property type="protein sequence ID" value="PYE13157.1"/>
    <property type="molecule type" value="Genomic_DNA"/>
</dbReference>
<proteinExistence type="predicted"/>
<gene>
    <name evidence="2" type="ORF">C7410_1495</name>
</gene>
<accession>A0A2V4SXK9</accession>
<name>A0A2V4SXK9_9BURK</name>
<evidence type="ECO:0000313" key="2">
    <source>
        <dbReference type="EMBL" id="PYE13157.1"/>
    </source>
</evidence>
<dbReference type="SUPFAM" id="SSF103515">
    <property type="entry name" value="Autotransporter"/>
    <property type="match status" value="1"/>
</dbReference>
<sequence>MLFFEQRANHVGVCGRRRDVDDHAEVGTATLNGALASVYDPGTYTARQYTLLSAAQGVSGRFSTVDQARAAGADLGALQPSLVCGANDVGLVLAAPVDSTSPGTTTIVAPQLTGIYSALGTAASMGAQRANAILLDRSSAGRDTAGSWIVATGSRERVGGDGRPAFQTHRYGFLAGLELPVGDRDNWGIAPGYAHTDIGEDGTGTSGSIDTLRAGLYCGQQAGPVELSAAIGYALDFLSQKRPFGAISTAQGDLQGHEVTAGAQMRLPLLLGSSTVTPSIGLRYSYFHGGAFGENGANGQNLSVGTDNVHSLQPYAQLAVRQSFGSTPRPTSVELRVGYAHELLDAGRQLAIAAQDGTVFTPPGAGLPRHYLTTGASISLRPSKALTISLCYDALVNLGRASAQTADVKVDYRF</sequence>
<dbReference type="Proteomes" id="UP000247772">
    <property type="component" value="Unassembled WGS sequence"/>
</dbReference>
<dbReference type="InterPro" id="IPR005546">
    <property type="entry name" value="Autotransporte_beta"/>
</dbReference>
<dbReference type="PROSITE" id="PS51208">
    <property type="entry name" value="AUTOTRANSPORTER"/>
    <property type="match status" value="1"/>
</dbReference>
<reference evidence="2 3" key="1">
    <citation type="submission" date="2018-06" db="EMBL/GenBank/DDBJ databases">
        <title>Genomic Encyclopedia of Type Strains, Phase IV (KMG-V): Genome sequencing to study the core and pangenomes of soil and plant-associated prokaryotes.</title>
        <authorList>
            <person name="Whitman W."/>
        </authorList>
    </citation>
    <scope>NUCLEOTIDE SEQUENCE [LARGE SCALE GENOMIC DNA]</scope>
    <source>
        <strain evidence="2 3">SRCL-318</strain>
    </source>
</reference>